<dbReference type="InterPro" id="IPR052164">
    <property type="entry name" value="Anthracycline_SecMetBiosynth"/>
</dbReference>
<name>A0ABQ5Q262_9BACT</name>
<dbReference type="PANTHER" id="PTHR33993">
    <property type="entry name" value="GLYOXALASE-RELATED"/>
    <property type="match status" value="1"/>
</dbReference>
<gene>
    <name evidence="2" type="ORF">GETHPA_02650</name>
</gene>
<protein>
    <submittedName>
        <fullName evidence="2">Glyoxalase</fullName>
    </submittedName>
</protein>
<dbReference type="InterPro" id="IPR029068">
    <property type="entry name" value="Glyas_Bleomycin-R_OHBP_Dase"/>
</dbReference>
<dbReference type="SUPFAM" id="SSF54593">
    <property type="entry name" value="Glyoxalase/Bleomycin resistance protein/Dihydroxybiphenyl dioxygenase"/>
    <property type="match status" value="1"/>
</dbReference>
<dbReference type="RefSeq" id="WP_285722316.1">
    <property type="nucleotide sequence ID" value="NZ_BSDD01000001.1"/>
</dbReference>
<sequence>MSPRIVWVDLPVTDLDRAIRFYSAVLGLTVTKEGGPGFTFGLLPHGEGEVGGCLVEPGPDEAPSKTGPLVYLNAEGRLAQAVEAAAAQGGRVLTPVHPIGPHGFRAVVLDSEGNRIALHAPSS</sequence>
<reference evidence="2 3" key="1">
    <citation type="journal article" date="2023" name="Antonie Van Leeuwenhoek">
        <title>Mesoterricola silvestris gen. nov., sp. nov., Mesoterricola sediminis sp. nov., Geothrix oryzae sp. nov., Geothrix edaphica sp. nov., Geothrix rubra sp. nov., and Geothrix limicola sp. nov., six novel members of Acidobacteriota isolated from soils.</title>
        <authorList>
            <person name="Itoh H."/>
            <person name="Sugisawa Y."/>
            <person name="Mise K."/>
            <person name="Xu Z."/>
            <person name="Kuniyasu M."/>
            <person name="Ushijima N."/>
            <person name="Kawano K."/>
            <person name="Kobayashi E."/>
            <person name="Shiratori Y."/>
            <person name="Masuda Y."/>
            <person name="Senoo K."/>
        </authorList>
    </citation>
    <scope>NUCLEOTIDE SEQUENCE [LARGE SCALE GENOMIC DNA]</scope>
    <source>
        <strain evidence="2 3">Red803</strain>
    </source>
</reference>
<comment type="caution">
    <text evidence="2">The sequence shown here is derived from an EMBL/GenBank/DDBJ whole genome shotgun (WGS) entry which is preliminary data.</text>
</comment>
<evidence type="ECO:0000313" key="3">
    <source>
        <dbReference type="Proteomes" id="UP001165089"/>
    </source>
</evidence>
<dbReference type="CDD" id="cd07247">
    <property type="entry name" value="SgaA_N_like"/>
    <property type="match status" value="1"/>
</dbReference>
<evidence type="ECO:0000259" key="1">
    <source>
        <dbReference type="PROSITE" id="PS51819"/>
    </source>
</evidence>
<accession>A0ABQ5Q262</accession>
<keyword evidence="3" id="KW-1185">Reference proteome</keyword>
<evidence type="ECO:0000313" key="2">
    <source>
        <dbReference type="EMBL" id="GLH68732.1"/>
    </source>
</evidence>
<dbReference type="InterPro" id="IPR004360">
    <property type="entry name" value="Glyas_Fos-R_dOase_dom"/>
</dbReference>
<feature type="domain" description="VOC" evidence="1">
    <location>
        <begin position="4"/>
        <end position="121"/>
    </location>
</feature>
<dbReference type="EMBL" id="BSDD01000001">
    <property type="protein sequence ID" value="GLH68732.1"/>
    <property type="molecule type" value="Genomic_DNA"/>
</dbReference>
<dbReference type="Pfam" id="PF00903">
    <property type="entry name" value="Glyoxalase"/>
    <property type="match status" value="1"/>
</dbReference>
<dbReference type="PROSITE" id="PS51819">
    <property type="entry name" value="VOC"/>
    <property type="match status" value="1"/>
</dbReference>
<dbReference type="Proteomes" id="UP001165089">
    <property type="component" value="Unassembled WGS sequence"/>
</dbReference>
<dbReference type="Gene3D" id="3.10.180.10">
    <property type="entry name" value="2,3-Dihydroxybiphenyl 1,2-Dioxygenase, domain 1"/>
    <property type="match status" value="1"/>
</dbReference>
<dbReference type="InterPro" id="IPR037523">
    <property type="entry name" value="VOC_core"/>
</dbReference>
<organism evidence="2 3">
    <name type="scientific">Geothrix rubra</name>
    <dbReference type="NCBI Taxonomy" id="2927977"/>
    <lineage>
        <taxon>Bacteria</taxon>
        <taxon>Pseudomonadati</taxon>
        <taxon>Acidobacteriota</taxon>
        <taxon>Holophagae</taxon>
        <taxon>Holophagales</taxon>
        <taxon>Holophagaceae</taxon>
        <taxon>Geothrix</taxon>
    </lineage>
</organism>
<proteinExistence type="predicted"/>
<dbReference type="PANTHER" id="PTHR33993:SF2">
    <property type="entry name" value="VOC DOMAIN-CONTAINING PROTEIN"/>
    <property type="match status" value="1"/>
</dbReference>